<name>A0A3L7JU45_9BACI</name>
<keyword evidence="8" id="KW-0804">Transcription</keyword>
<dbReference type="Gene3D" id="3.40.50.2300">
    <property type="match status" value="1"/>
</dbReference>
<evidence type="ECO:0000256" key="2">
    <source>
        <dbReference type="ARBA" id="ARBA00022490"/>
    </source>
</evidence>
<organism evidence="11 12">
    <name type="scientific">Falsibacillus albus</name>
    <dbReference type="NCBI Taxonomy" id="2478915"/>
    <lineage>
        <taxon>Bacteria</taxon>
        <taxon>Bacillati</taxon>
        <taxon>Bacillota</taxon>
        <taxon>Bacilli</taxon>
        <taxon>Bacillales</taxon>
        <taxon>Bacillaceae</taxon>
        <taxon>Falsibacillus</taxon>
    </lineage>
</organism>
<dbReference type="PROSITE" id="PS50110">
    <property type="entry name" value="RESPONSE_REGULATORY"/>
    <property type="match status" value="1"/>
</dbReference>
<keyword evidence="5" id="KW-0805">Transcription regulation</keyword>
<dbReference type="Proteomes" id="UP000276770">
    <property type="component" value="Unassembled WGS sequence"/>
</dbReference>
<gene>
    <name evidence="11" type="ORF">D9X91_16225</name>
</gene>
<evidence type="ECO:0000256" key="6">
    <source>
        <dbReference type="ARBA" id="ARBA00023125"/>
    </source>
</evidence>
<dbReference type="InterPro" id="IPR051271">
    <property type="entry name" value="2C-system_Tx_regulators"/>
</dbReference>
<evidence type="ECO:0000313" key="12">
    <source>
        <dbReference type="Proteomes" id="UP000276770"/>
    </source>
</evidence>
<dbReference type="InterPro" id="IPR001789">
    <property type="entry name" value="Sig_transdc_resp-reg_receiver"/>
</dbReference>
<evidence type="ECO:0000256" key="5">
    <source>
        <dbReference type="ARBA" id="ARBA00023015"/>
    </source>
</evidence>
<evidence type="ECO:0000256" key="3">
    <source>
        <dbReference type="ARBA" id="ARBA00022553"/>
    </source>
</evidence>
<dbReference type="PANTHER" id="PTHR45526:SF1">
    <property type="entry name" value="TRANSCRIPTIONAL REGULATORY PROTEIN DCUR-RELATED"/>
    <property type="match status" value="1"/>
</dbReference>
<keyword evidence="6" id="KW-0238">DNA-binding</keyword>
<evidence type="ECO:0000256" key="4">
    <source>
        <dbReference type="ARBA" id="ARBA00023012"/>
    </source>
</evidence>
<dbReference type="RefSeq" id="WP_121681697.1">
    <property type="nucleotide sequence ID" value="NZ_RCVZ01000012.1"/>
</dbReference>
<feature type="modified residue" description="4-aspartylphosphate" evidence="9">
    <location>
        <position position="54"/>
    </location>
</feature>
<keyword evidence="7" id="KW-0010">Activator</keyword>
<sequence>MLQVLIVEDDPMVAQINRKYLESIQGFACVGTVQRAADGLAFIEKTPVDLVLLDLFMPGKNGLELLINLRKKHSRIDVMVISAASDMDTIKSALRLGAIDYLIKPFEFERFQTSLMQYKIDRALSESQKEVSQEELDKLIRPAKMDNVNKYDLPKGITVETLRKTVEEIETLNGEKFSTSELAALVGISRVSMRKYLSFLKDINFISLELDYGSAGRPINRYQFQEASRRNIDPYIQG</sequence>
<dbReference type="InterPro" id="IPR011006">
    <property type="entry name" value="CheY-like_superfamily"/>
</dbReference>
<keyword evidence="2" id="KW-0963">Cytoplasm</keyword>
<dbReference type="SUPFAM" id="SSF52172">
    <property type="entry name" value="CheY-like"/>
    <property type="match status" value="1"/>
</dbReference>
<evidence type="ECO:0000256" key="8">
    <source>
        <dbReference type="ARBA" id="ARBA00023163"/>
    </source>
</evidence>
<evidence type="ECO:0000256" key="1">
    <source>
        <dbReference type="ARBA" id="ARBA00004496"/>
    </source>
</evidence>
<dbReference type="PANTHER" id="PTHR45526">
    <property type="entry name" value="TRANSCRIPTIONAL REGULATORY PROTEIN DPIA"/>
    <property type="match status" value="1"/>
</dbReference>
<dbReference type="AlphaFoldDB" id="A0A3L7JU45"/>
<keyword evidence="4" id="KW-0902">Two-component regulatory system</keyword>
<dbReference type="GO" id="GO:0003700">
    <property type="term" value="F:DNA-binding transcription factor activity"/>
    <property type="evidence" value="ECO:0007669"/>
    <property type="project" value="InterPro"/>
</dbReference>
<evidence type="ECO:0000256" key="9">
    <source>
        <dbReference type="PROSITE-ProRule" id="PRU00169"/>
    </source>
</evidence>
<comment type="caution">
    <text evidence="11">The sequence shown here is derived from an EMBL/GenBank/DDBJ whole genome shotgun (WGS) entry which is preliminary data.</text>
</comment>
<dbReference type="CDD" id="cd19925">
    <property type="entry name" value="REC_citrate_TCS"/>
    <property type="match status" value="1"/>
</dbReference>
<reference evidence="11 12" key="1">
    <citation type="submission" date="2018-10" db="EMBL/GenBank/DDBJ databases">
        <title>Falsibacillus sp. genome draft.</title>
        <authorList>
            <person name="Shi S."/>
        </authorList>
    </citation>
    <scope>NUCLEOTIDE SEQUENCE [LARGE SCALE GENOMIC DNA]</scope>
    <source>
        <strain evidence="11 12">GY 10110</strain>
    </source>
</reference>
<dbReference type="GO" id="GO:0003677">
    <property type="term" value="F:DNA binding"/>
    <property type="evidence" value="ECO:0007669"/>
    <property type="project" value="UniProtKB-KW"/>
</dbReference>
<protein>
    <submittedName>
        <fullName evidence="11">Response regulator</fullName>
    </submittedName>
</protein>
<dbReference type="GO" id="GO:0005737">
    <property type="term" value="C:cytoplasm"/>
    <property type="evidence" value="ECO:0007669"/>
    <property type="project" value="UniProtKB-SubCell"/>
</dbReference>
<dbReference type="EMBL" id="RCVZ01000012">
    <property type="protein sequence ID" value="RLQ93815.1"/>
    <property type="molecule type" value="Genomic_DNA"/>
</dbReference>
<dbReference type="GO" id="GO:0000156">
    <property type="term" value="F:phosphorelay response regulator activity"/>
    <property type="evidence" value="ECO:0007669"/>
    <property type="project" value="TreeGrafter"/>
</dbReference>
<dbReference type="InterPro" id="IPR024187">
    <property type="entry name" value="Sig_transdc_resp-reg_cit/mal"/>
</dbReference>
<evidence type="ECO:0000313" key="11">
    <source>
        <dbReference type="EMBL" id="RLQ93815.1"/>
    </source>
</evidence>
<evidence type="ECO:0000256" key="7">
    <source>
        <dbReference type="ARBA" id="ARBA00023159"/>
    </source>
</evidence>
<accession>A0A3L7JU45</accession>
<proteinExistence type="predicted"/>
<keyword evidence="12" id="KW-1185">Reference proteome</keyword>
<dbReference type="SMART" id="SM00448">
    <property type="entry name" value="REC"/>
    <property type="match status" value="1"/>
</dbReference>
<dbReference type="PIRSF" id="PIRSF006171">
    <property type="entry name" value="RR_citrat_malat"/>
    <property type="match status" value="1"/>
</dbReference>
<dbReference type="OrthoDB" id="9759232at2"/>
<dbReference type="Pfam" id="PF00072">
    <property type="entry name" value="Response_reg"/>
    <property type="match status" value="1"/>
</dbReference>
<evidence type="ECO:0000259" key="10">
    <source>
        <dbReference type="PROSITE" id="PS50110"/>
    </source>
</evidence>
<feature type="domain" description="Response regulatory" evidence="10">
    <location>
        <begin position="3"/>
        <end position="119"/>
    </location>
</feature>
<keyword evidence="3 9" id="KW-0597">Phosphoprotein</keyword>
<comment type="subcellular location">
    <subcellularLocation>
        <location evidence="1">Cytoplasm</location>
    </subcellularLocation>
</comment>